<evidence type="ECO:0000313" key="3">
    <source>
        <dbReference type="Proteomes" id="UP000809243"/>
    </source>
</evidence>
<dbReference type="InterPro" id="IPR036388">
    <property type="entry name" value="WH-like_DNA-bd_sf"/>
</dbReference>
<dbReference type="Gene3D" id="3.30.450.20">
    <property type="entry name" value="PAS domain"/>
    <property type="match status" value="1"/>
</dbReference>
<dbReference type="Pfam" id="PF08448">
    <property type="entry name" value="PAS_4"/>
    <property type="match status" value="1"/>
</dbReference>
<reference evidence="2" key="1">
    <citation type="submission" date="2021-01" db="EMBL/GenBank/DDBJ databases">
        <title>Active Sulfur Cycling in an Early Earth Analoge.</title>
        <authorList>
            <person name="Hahn C.R."/>
            <person name="Youssef N.H."/>
            <person name="Elshahed M."/>
        </authorList>
    </citation>
    <scope>NUCLEOTIDE SEQUENCE</scope>
    <source>
        <strain evidence="2">Zod_Metabat.1151</strain>
    </source>
</reference>
<dbReference type="AlphaFoldDB" id="A0A939C493"/>
<proteinExistence type="predicted"/>
<sequence length="190" mass="21403">MPLISMIDKETEDRIFEFIVGAKEPIHNTDIAKALDINRVTVTKYLSVLHSKDLIEFKNIGMAKVWFPVESPLLKAFETNDESNNMISALNSLHDGVCVIGSDMKIVWLNREMEKRHTKLAQLKGKNCFDVFHEEKEICSNCPSKRTLENGKNNRAIIKRKGGAIEISTSPVKGPRGKTVAVIEIVRVVK</sequence>
<dbReference type="InterPro" id="IPR013656">
    <property type="entry name" value="PAS_4"/>
</dbReference>
<evidence type="ECO:0000259" key="1">
    <source>
        <dbReference type="Pfam" id="PF08448"/>
    </source>
</evidence>
<dbReference type="SUPFAM" id="SSF46785">
    <property type="entry name" value="Winged helix' DNA-binding domain"/>
    <property type="match status" value="1"/>
</dbReference>
<dbReference type="InterPro" id="IPR035965">
    <property type="entry name" value="PAS-like_dom_sf"/>
</dbReference>
<protein>
    <submittedName>
        <fullName evidence="2">PAS domain-containing protein</fullName>
    </submittedName>
</protein>
<dbReference type="InterPro" id="IPR000014">
    <property type="entry name" value="PAS"/>
</dbReference>
<dbReference type="EMBL" id="JAFGDB010000013">
    <property type="protein sequence ID" value="MBN2066976.1"/>
    <property type="molecule type" value="Genomic_DNA"/>
</dbReference>
<name>A0A939C493_9ARCH</name>
<dbReference type="CDD" id="cd00130">
    <property type="entry name" value="PAS"/>
    <property type="match status" value="1"/>
</dbReference>
<organism evidence="2 3">
    <name type="scientific">Candidatus Iainarchaeum sp</name>
    <dbReference type="NCBI Taxonomy" id="3101447"/>
    <lineage>
        <taxon>Archaea</taxon>
        <taxon>Candidatus Iainarchaeota</taxon>
        <taxon>Candidatus Iainarchaeia</taxon>
        <taxon>Candidatus Iainarchaeales</taxon>
        <taxon>Candidatus Iainarchaeaceae</taxon>
        <taxon>Candidatus Iainarchaeum</taxon>
    </lineage>
</organism>
<dbReference type="InterPro" id="IPR036390">
    <property type="entry name" value="WH_DNA-bd_sf"/>
</dbReference>
<accession>A0A939C493</accession>
<dbReference type="Gene3D" id="1.10.10.10">
    <property type="entry name" value="Winged helix-like DNA-binding domain superfamily/Winged helix DNA-binding domain"/>
    <property type="match status" value="1"/>
</dbReference>
<dbReference type="Proteomes" id="UP000809243">
    <property type="component" value="Unassembled WGS sequence"/>
</dbReference>
<gene>
    <name evidence="2" type="ORF">JW744_00735</name>
</gene>
<comment type="caution">
    <text evidence="2">The sequence shown here is derived from an EMBL/GenBank/DDBJ whole genome shotgun (WGS) entry which is preliminary data.</text>
</comment>
<evidence type="ECO:0000313" key="2">
    <source>
        <dbReference type="EMBL" id="MBN2066976.1"/>
    </source>
</evidence>
<feature type="domain" description="PAS fold-4" evidence="1">
    <location>
        <begin position="90"/>
        <end position="189"/>
    </location>
</feature>
<dbReference type="SUPFAM" id="SSF55785">
    <property type="entry name" value="PYP-like sensor domain (PAS domain)"/>
    <property type="match status" value="1"/>
</dbReference>